<dbReference type="AlphaFoldDB" id="F4NZD0"/>
<dbReference type="GO" id="GO:0006744">
    <property type="term" value="P:ubiquinone biosynthetic process"/>
    <property type="evidence" value="ECO:0000318"/>
    <property type="project" value="GO_Central"/>
</dbReference>
<sequence>MNDPLQHPKRILIIGGGVAGLTLALGIRQLSQLHGLNLLPVIYEATTTYTDRGQHLMIWKWAVEGLLDLGLGKRLGSIGWPVVKFTSLDASSREELVRWPSFPPATATSSTIPSLFRGSGSASVASSALLDPAGKHPAKPSAKDLDPEAGVRVTTGDASMDEHAYLPPLLGLRKPDLLRLLMTALAGHEDLVSSLDLAVKGANNNDYAYYLQAQQARIRRGSVPISPSNTAAPESEIPTGLLGDLAHANWFLDEGFDTSVPNLHMGHELESYAISSDTGKVTVRFTNGVTDSGFMLIGADGLYSKVREMLLAGRVHAQHSGTALITGICRTYMPPADVPTEFEDGTAIPTLSRDALLKFCPDGSSQSYIDRGLSFGVTNIGNGFLGWNMIVSQQHQGQVIGDYVRAKRRRDVGSTIATMSTGMGAITGLTVDGMHLTSNVSSSSVDEWMVPSGRNSSMELPEHANQSNSSVATKSEYSTTEKVKVDDKTETVDATDATTFSTIVNAQSEEKRDVSHPVIMVHTAAALRRDQDNHASKISNSSEAPSTTQSRIVNLPDFEDTAFVSGEESRGLALHLLMKRSTLPSEASVLVARTDTGFIAAFDNMDMGEATPYSYSSPNFHPGRVLLIGDAAHGVATAAHGSVGASLAIADAVVLCKLIGHYMKQDESLISQSSAAPTPAPASSVMNPTVTSAAVSAVSSFSTTIYNGSQVVESVIGPMIYDASAEPEPVRDGSELDSDSLRLKVISSKFMALRMPVGNACCYDARAELTWKMHEEGLWKNLVKMSIGYTWARSTYQQMLTRGAPVMHAGGDDEDGIVWPKLSKL</sequence>
<dbReference type="EMBL" id="GL882882">
    <property type="protein sequence ID" value="EGF81248.1"/>
    <property type="molecule type" value="Genomic_DNA"/>
</dbReference>
<gene>
    <name evidence="6" type="ORF">BATDEDRAFT_24071</name>
</gene>
<evidence type="ECO:0000256" key="3">
    <source>
        <dbReference type="ARBA" id="ARBA00023002"/>
    </source>
</evidence>
<feature type="region of interest" description="Disordered" evidence="4">
    <location>
        <begin position="453"/>
        <end position="478"/>
    </location>
</feature>
<feature type="region of interest" description="Disordered" evidence="4">
    <location>
        <begin position="530"/>
        <end position="551"/>
    </location>
</feature>
<feature type="compositionally biased region" description="Polar residues" evidence="4">
    <location>
        <begin position="536"/>
        <end position="551"/>
    </location>
</feature>
<keyword evidence="1" id="KW-0285">Flavoprotein</keyword>
<dbReference type="InterPro" id="IPR051205">
    <property type="entry name" value="UbiH/COQ6_monooxygenase"/>
</dbReference>
<dbReference type="Gene3D" id="3.50.50.60">
    <property type="entry name" value="FAD/NAD(P)-binding domain"/>
    <property type="match status" value="3"/>
</dbReference>
<evidence type="ECO:0000313" key="7">
    <source>
        <dbReference type="Proteomes" id="UP000007241"/>
    </source>
</evidence>
<evidence type="ECO:0000259" key="5">
    <source>
        <dbReference type="Pfam" id="PF01494"/>
    </source>
</evidence>
<evidence type="ECO:0000313" key="6">
    <source>
        <dbReference type="EMBL" id="EGF81248.1"/>
    </source>
</evidence>
<proteinExistence type="predicted"/>
<keyword evidence="3" id="KW-0560">Oxidoreductase</keyword>
<dbReference type="PANTHER" id="PTHR43876">
    <property type="entry name" value="UBIQUINONE BIOSYNTHESIS MONOOXYGENASE COQ6, MITOCHONDRIAL"/>
    <property type="match status" value="1"/>
</dbReference>
<protein>
    <submittedName>
        <fullName evidence="6">Expressed protein</fullName>
    </submittedName>
</protein>
<dbReference type="InterPro" id="IPR002938">
    <property type="entry name" value="FAD-bd"/>
</dbReference>
<dbReference type="GO" id="GO:0005739">
    <property type="term" value="C:mitochondrion"/>
    <property type="evidence" value="ECO:0000318"/>
    <property type="project" value="GO_Central"/>
</dbReference>
<reference evidence="6 7" key="1">
    <citation type="submission" date="2009-12" db="EMBL/GenBank/DDBJ databases">
        <title>The draft genome of Batrachochytrium dendrobatidis.</title>
        <authorList>
            <consortium name="US DOE Joint Genome Institute (JGI-PGF)"/>
            <person name="Kuo A."/>
            <person name="Salamov A."/>
            <person name="Schmutz J."/>
            <person name="Lucas S."/>
            <person name="Pitluck S."/>
            <person name="Rosenblum E."/>
            <person name="Stajich J."/>
            <person name="Eisen M."/>
            <person name="Grigoriev I.V."/>
        </authorList>
    </citation>
    <scope>NUCLEOTIDE SEQUENCE [LARGE SCALE GENOMIC DNA]</scope>
    <source>
        <strain evidence="7">JAM81 / FGSC 10211</strain>
    </source>
</reference>
<dbReference type="InterPro" id="IPR036188">
    <property type="entry name" value="FAD/NAD-bd_sf"/>
</dbReference>
<dbReference type="SUPFAM" id="SSF51905">
    <property type="entry name" value="FAD/NAD(P)-binding domain"/>
    <property type="match status" value="1"/>
</dbReference>
<dbReference type="GO" id="GO:0071949">
    <property type="term" value="F:FAD binding"/>
    <property type="evidence" value="ECO:0007669"/>
    <property type="project" value="InterPro"/>
</dbReference>
<feature type="domain" description="FAD-binding" evidence="5">
    <location>
        <begin position="619"/>
        <end position="673"/>
    </location>
</feature>
<keyword evidence="7" id="KW-1185">Reference proteome</keyword>
<accession>F4NZD0</accession>
<dbReference type="OrthoDB" id="16820at2759"/>
<dbReference type="GO" id="GO:0016491">
    <property type="term" value="F:oxidoreductase activity"/>
    <property type="evidence" value="ECO:0000318"/>
    <property type="project" value="GO_Central"/>
</dbReference>
<evidence type="ECO:0000256" key="4">
    <source>
        <dbReference type="SAM" id="MobiDB-lite"/>
    </source>
</evidence>
<dbReference type="PANTHER" id="PTHR43876:SF7">
    <property type="entry name" value="UBIQUINONE BIOSYNTHESIS MONOOXYGENASE COQ6, MITOCHONDRIAL"/>
    <property type="match status" value="1"/>
</dbReference>
<organism evidence="6 7">
    <name type="scientific">Batrachochytrium dendrobatidis (strain JAM81 / FGSC 10211)</name>
    <name type="common">Frog chytrid fungus</name>
    <dbReference type="NCBI Taxonomy" id="684364"/>
    <lineage>
        <taxon>Eukaryota</taxon>
        <taxon>Fungi</taxon>
        <taxon>Fungi incertae sedis</taxon>
        <taxon>Chytridiomycota</taxon>
        <taxon>Chytridiomycota incertae sedis</taxon>
        <taxon>Chytridiomycetes</taxon>
        <taxon>Rhizophydiales</taxon>
        <taxon>Rhizophydiales incertae sedis</taxon>
        <taxon>Batrachochytrium</taxon>
    </lineage>
</organism>
<evidence type="ECO:0000256" key="1">
    <source>
        <dbReference type="ARBA" id="ARBA00022630"/>
    </source>
</evidence>
<dbReference type="Pfam" id="PF01494">
    <property type="entry name" value="FAD_binding_3"/>
    <property type="match status" value="1"/>
</dbReference>
<dbReference type="GeneID" id="18238379"/>
<dbReference type="InParanoid" id="F4NZD0"/>
<dbReference type="HOGENOM" id="CLU_343207_0_0_1"/>
<name>F4NZD0_BATDJ</name>
<dbReference type="Proteomes" id="UP000007241">
    <property type="component" value="Unassembled WGS sequence"/>
</dbReference>
<dbReference type="RefSeq" id="XP_006677903.1">
    <property type="nucleotide sequence ID" value="XM_006677840.1"/>
</dbReference>
<evidence type="ECO:0000256" key="2">
    <source>
        <dbReference type="ARBA" id="ARBA00022827"/>
    </source>
</evidence>
<keyword evidence="2" id="KW-0274">FAD</keyword>